<comment type="subcellular location">
    <subcellularLocation>
        <location evidence="2">Cytoplasm</location>
    </subcellularLocation>
</comment>
<accession>M6YVU5</accession>
<dbReference type="GO" id="GO:0044209">
    <property type="term" value="P:AMP salvage"/>
    <property type="evidence" value="ECO:0007669"/>
    <property type="project" value="TreeGrafter"/>
</dbReference>
<organism evidence="11 12">
    <name type="scientific">Leptospira noguchii str. 2001034031</name>
    <dbReference type="NCBI Taxonomy" id="1193053"/>
    <lineage>
        <taxon>Bacteria</taxon>
        <taxon>Pseudomonadati</taxon>
        <taxon>Spirochaetota</taxon>
        <taxon>Spirochaetia</taxon>
        <taxon>Leptospirales</taxon>
        <taxon>Leptospiraceae</taxon>
        <taxon>Leptospira</taxon>
    </lineage>
</organism>
<dbReference type="GO" id="GO:0005737">
    <property type="term" value="C:cytoplasm"/>
    <property type="evidence" value="ECO:0007669"/>
    <property type="project" value="UniProtKB-SubCell"/>
</dbReference>
<keyword evidence="8 11" id="KW-0808">Transferase</keyword>
<reference evidence="11 12" key="1">
    <citation type="submission" date="2013-01" db="EMBL/GenBank/DDBJ databases">
        <authorList>
            <person name="Harkins D.M."/>
            <person name="Durkin A.S."/>
            <person name="Brinkac L.M."/>
            <person name="Haft D.H."/>
            <person name="Selengut J.D."/>
            <person name="Sanka R."/>
            <person name="DePew J."/>
            <person name="Purushe J."/>
            <person name="Whelen A.C."/>
            <person name="Vinetz J.M."/>
            <person name="Sutton G.G."/>
            <person name="Nierman W.C."/>
            <person name="Fouts D.E."/>
        </authorList>
    </citation>
    <scope>NUCLEOTIDE SEQUENCE [LARGE SCALE GENOMIC DNA]</scope>
    <source>
        <strain evidence="11 12">2001034031</strain>
    </source>
</reference>
<evidence type="ECO:0000256" key="2">
    <source>
        <dbReference type="ARBA" id="ARBA00004496"/>
    </source>
</evidence>
<comment type="caution">
    <text evidence="11">The sequence shown here is derived from an EMBL/GenBank/DDBJ whole genome shotgun (WGS) entry which is preliminary data.</text>
</comment>
<dbReference type="GO" id="GO:0002055">
    <property type="term" value="F:adenine binding"/>
    <property type="evidence" value="ECO:0007669"/>
    <property type="project" value="TreeGrafter"/>
</dbReference>
<evidence type="ECO:0000256" key="3">
    <source>
        <dbReference type="ARBA" id="ARBA00004659"/>
    </source>
</evidence>
<dbReference type="EC" id="2.4.2.7" evidence="5"/>
<evidence type="ECO:0000256" key="9">
    <source>
        <dbReference type="ARBA" id="ARBA00022726"/>
    </source>
</evidence>
<dbReference type="GO" id="GO:0006166">
    <property type="term" value="P:purine ribonucleoside salvage"/>
    <property type="evidence" value="ECO:0007669"/>
    <property type="project" value="UniProtKB-KW"/>
</dbReference>
<dbReference type="InterPro" id="IPR000836">
    <property type="entry name" value="PRTase_dom"/>
</dbReference>
<keyword evidence="9" id="KW-0660">Purine salvage</keyword>
<dbReference type="CDD" id="cd06223">
    <property type="entry name" value="PRTases_typeI"/>
    <property type="match status" value="1"/>
</dbReference>
<dbReference type="SUPFAM" id="SSF53271">
    <property type="entry name" value="PRTase-like"/>
    <property type="match status" value="1"/>
</dbReference>
<dbReference type="GO" id="GO:0006168">
    <property type="term" value="P:adenine salvage"/>
    <property type="evidence" value="ECO:0007669"/>
    <property type="project" value="TreeGrafter"/>
</dbReference>
<evidence type="ECO:0000256" key="6">
    <source>
        <dbReference type="ARBA" id="ARBA00022490"/>
    </source>
</evidence>
<dbReference type="Proteomes" id="UP000012138">
    <property type="component" value="Unassembled WGS sequence"/>
</dbReference>
<proteinExistence type="inferred from homology"/>
<keyword evidence="7" id="KW-0328">Glycosyltransferase</keyword>
<feature type="domain" description="Phosphoribosyltransferase" evidence="10">
    <location>
        <begin position="17"/>
        <end position="64"/>
    </location>
</feature>
<dbReference type="PANTHER" id="PTHR32315:SF3">
    <property type="entry name" value="ADENINE PHOSPHORIBOSYLTRANSFERASE"/>
    <property type="match status" value="1"/>
</dbReference>
<evidence type="ECO:0000256" key="7">
    <source>
        <dbReference type="ARBA" id="ARBA00022676"/>
    </source>
</evidence>
<comment type="catalytic activity">
    <reaction evidence="1">
        <text>AMP + diphosphate = 5-phospho-alpha-D-ribose 1-diphosphate + adenine</text>
        <dbReference type="Rhea" id="RHEA:16609"/>
        <dbReference type="ChEBI" id="CHEBI:16708"/>
        <dbReference type="ChEBI" id="CHEBI:33019"/>
        <dbReference type="ChEBI" id="CHEBI:58017"/>
        <dbReference type="ChEBI" id="CHEBI:456215"/>
        <dbReference type="EC" id="2.4.2.7"/>
    </reaction>
</comment>
<protein>
    <recommendedName>
        <fullName evidence="5">adenine phosphoribosyltransferase</fullName>
        <ecNumber evidence="5">2.4.2.7</ecNumber>
    </recommendedName>
</protein>
<gene>
    <name evidence="11" type="ORF">LEP1GSC024_2264</name>
</gene>
<evidence type="ECO:0000259" key="10">
    <source>
        <dbReference type="Pfam" id="PF00156"/>
    </source>
</evidence>
<dbReference type="InterPro" id="IPR050054">
    <property type="entry name" value="UPRTase/APRTase"/>
</dbReference>
<dbReference type="EMBL" id="AKXB02000041">
    <property type="protein sequence ID" value="EMO90483.1"/>
    <property type="molecule type" value="Genomic_DNA"/>
</dbReference>
<dbReference type="Gene3D" id="3.40.50.2020">
    <property type="match status" value="1"/>
</dbReference>
<evidence type="ECO:0000313" key="12">
    <source>
        <dbReference type="Proteomes" id="UP000012138"/>
    </source>
</evidence>
<dbReference type="GO" id="GO:0003999">
    <property type="term" value="F:adenine phosphoribosyltransferase activity"/>
    <property type="evidence" value="ECO:0007669"/>
    <property type="project" value="UniProtKB-EC"/>
</dbReference>
<evidence type="ECO:0000256" key="8">
    <source>
        <dbReference type="ARBA" id="ARBA00022679"/>
    </source>
</evidence>
<name>M6YVU5_9LEPT</name>
<keyword evidence="6" id="KW-0963">Cytoplasm</keyword>
<evidence type="ECO:0000313" key="11">
    <source>
        <dbReference type="EMBL" id="EMO90483.1"/>
    </source>
</evidence>
<comment type="pathway">
    <text evidence="3">Purine metabolism; AMP biosynthesis via salvage pathway; AMP from adenine: step 1/1.</text>
</comment>
<dbReference type="AlphaFoldDB" id="M6YVU5"/>
<dbReference type="GO" id="GO:0016208">
    <property type="term" value="F:AMP binding"/>
    <property type="evidence" value="ECO:0007669"/>
    <property type="project" value="TreeGrafter"/>
</dbReference>
<evidence type="ECO:0000256" key="4">
    <source>
        <dbReference type="ARBA" id="ARBA00008391"/>
    </source>
</evidence>
<dbReference type="PANTHER" id="PTHR32315">
    <property type="entry name" value="ADENINE PHOSPHORIBOSYLTRANSFERASE"/>
    <property type="match status" value="1"/>
</dbReference>
<dbReference type="InterPro" id="IPR029057">
    <property type="entry name" value="PRTase-like"/>
</dbReference>
<evidence type="ECO:0000256" key="5">
    <source>
        <dbReference type="ARBA" id="ARBA00011893"/>
    </source>
</evidence>
<comment type="similarity">
    <text evidence="4">Belongs to the purine/pyrimidine phosphoribosyltransferase family.</text>
</comment>
<evidence type="ECO:0000256" key="1">
    <source>
        <dbReference type="ARBA" id="ARBA00000868"/>
    </source>
</evidence>
<dbReference type="Pfam" id="PF00156">
    <property type="entry name" value="Pribosyltran"/>
    <property type="match status" value="1"/>
</dbReference>
<sequence>MSEEYDLEYGKDMIEVHKDSIQSGDKILLMDDLIATGGTMIAAVKLLKKLGAEIYEAGVIIDLPDLGGSKKLQEELKVPVFSICEFEGH</sequence>